<evidence type="ECO:0000313" key="4">
    <source>
        <dbReference type="EMBL" id="KAJ4840795.1"/>
    </source>
</evidence>
<dbReference type="Pfam" id="PF08243">
    <property type="entry name" value="SPT2"/>
    <property type="match status" value="1"/>
</dbReference>
<name>A0A9Q0JHE1_9ROSI</name>
<evidence type="ECO:0000256" key="2">
    <source>
        <dbReference type="ARBA" id="ARBA00023054"/>
    </source>
</evidence>
<gene>
    <name evidence="4" type="ORF">Tsubulata_023891</name>
</gene>
<keyword evidence="2" id="KW-0175">Coiled coil</keyword>
<dbReference type="PANTHER" id="PTHR22691:SF8">
    <property type="entry name" value="PROTEIN SPT2 HOMOLOG"/>
    <property type="match status" value="1"/>
</dbReference>
<feature type="compositionally biased region" description="Basic and acidic residues" evidence="3">
    <location>
        <begin position="226"/>
        <end position="243"/>
    </location>
</feature>
<dbReference type="GO" id="GO:0006334">
    <property type="term" value="P:nucleosome assembly"/>
    <property type="evidence" value="ECO:0007669"/>
    <property type="project" value="TreeGrafter"/>
</dbReference>
<dbReference type="OrthoDB" id="6259853at2759"/>
<organism evidence="4 5">
    <name type="scientific">Turnera subulata</name>
    <dbReference type="NCBI Taxonomy" id="218843"/>
    <lineage>
        <taxon>Eukaryota</taxon>
        <taxon>Viridiplantae</taxon>
        <taxon>Streptophyta</taxon>
        <taxon>Embryophyta</taxon>
        <taxon>Tracheophyta</taxon>
        <taxon>Spermatophyta</taxon>
        <taxon>Magnoliopsida</taxon>
        <taxon>eudicotyledons</taxon>
        <taxon>Gunneridae</taxon>
        <taxon>Pentapetalae</taxon>
        <taxon>rosids</taxon>
        <taxon>fabids</taxon>
        <taxon>Malpighiales</taxon>
        <taxon>Passifloraceae</taxon>
        <taxon>Turnera</taxon>
    </lineage>
</organism>
<dbReference type="PANTHER" id="PTHR22691">
    <property type="entry name" value="YEAST SPT2-RELATED"/>
    <property type="match status" value="1"/>
</dbReference>
<dbReference type="AlphaFoldDB" id="A0A9Q0JHE1"/>
<dbReference type="GO" id="GO:0042393">
    <property type="term" value="F:histone binding"/>
    <property type="evidence" value="ECO:0007669"/>
    <property type="project" value="TreeGrafter"/>
</dbReference>
<accession>A0A9Q0JHE1</accession>
<keyword evidence="5" id="KW-1185">Reference proteome</keyword>
<evidence type="ECO:0000313" key="5">
    <source>
        <dbReference type="Proteomes" id="UP001141552"/>
    </source>
</evidence>
<dbReference type="GO" id="GO:0005730">
    <property type="term" value="C:nucleolus"/>
    <property type="evidence" value="ECO:0007669"/>
    <property type="project" value="TreeGrafter"/>
</dbReference>
<feature type="region of interest" description="Disordered" evidence="3">
    <location>
        <begin position="390"/>
        <end position="410"/>
    </location>
</feature>
<evidence type="ECO:0000256" key="1">
    <source>
        <dbReference type="ARBA" id="ARBA00006461"/>
    </source>
</evidence>
<reference evidence="4" key="2">
    <citation type="journal article" date="2023" name="Plants (Basel)">
        <title>Annotation of the Turnera subulata (Passifloraceae) Draft Genome Reveals the S-Locus Evolved after the Divergence of Turneroideae from Passifloroideae in a Stepwise Manner.</title>
        <authorList>
            <person name="Henning P.M."/>
            <person name="Roalson E.H."/>
            <person name="Mir W."/>
            <person name="McCubbin A.G."/>
            <person name="Shore J.S."/>
        </authorList>
    </citation>
    <scope>NUCLEOTIDE SEQUENCE</scope>
    <source>
        <strain evidence="4">F60SS</strain>
    </source>
</reference>
<dbReference type="GO" id="GO:0003677">
    <property type="term" value="F:DNA binding"/>
    <property type="evidence" value="ECO:0007669"/>
    <property type="project" value="TreeGrafter"/>
</dbReference>
<dbReference type="Proteomes" id="UP001141552">
    <property type="component" value="Unassembled WGS sequence"/>
</dbReference>
<comment type="caution">
    <text evidence="4">The sequence shown here is derived from an EMBL/GenBank/DDBJ whole genome shotgun (WGS) entry which is preliminary data.</text>
</comment>
<comment type="similarity">
    <text evidence="1">Belongs to the SPT2 family.</text>
</comment>
<proteinExistence type="inferred from homology"/>
<feature type="compositionally biased region" description="Polar residues" evidence="3">
    <location>
        <begin position="193"/>
        <end position="209"/>
    </location>
</feature>
<feature type="compositionally biased region" description="Acidic residues" evidence="3">
    <location>
        <begin position="320"/>
        <end position="329"/>
    </location>
</feature>
<feature type="compositionally biased region" description="Low complexity" evidence="3">
    <location>
        <begin position="244"/>
        <end position="262"/>
    </location>
</feature>
<dbReference type="InterPro" id="IPR013256">
    <property type="entry name" value="Chromatin_SPT2"/>
</dbReference>
<feature type="region of interest" description="Disordered" evidence="3">
    <location>
        <begin position="24"/>
        <end position="46"/>
    </location>
</feature>
<reference evidence="4" key="1">
    <citation type="submission" date="2022-02" db="EMBL/GenBank/DDBJ databases">
        <authorList>
            <person name="Henning P.M."/>
            <person name="McCubbin A.G."/>
            <person name="Shore J.S."/>
        </authorList>
    </citation>
    <scope>NUCLEOTIDE SEQUENCE</scope>
    <source>
        <strain evidence="4">F60SS</strain>
        <tissue evidence="4">Leaves</tissue>
    </source>
</reference>
<dbReference type="EMBL" id="JAKUCV010002949">
    <property type="protein sequence ID" value="KAJ4840795.1"/>
    <property type="molecule type" value="Genomic_DNA"/>
</dbReference>
<feature type="region of interest" description="Disordered" evidence="3">
    <location>
        <begin position="158"/>
        <end position="331"/>
    </location>
</feature>
<evidence type="ECO:0000256" key="3">
    <source>
        <dbReference type="SAM" id="MobiDB-lite"/>
    </source>
</evidence>
<sequence>MATAETLKFHEIRQRFKDQIRKDIQRENRCTDGGGGPTSSSNAPGRDKQLLSAKINDFATFFGPSQTVIAKRLLLQEDLSCLGSNNNNLPTAFRVLCSTEKDCVPATGGVNKKDGSCKRLRRSTVDSKLKIQRLRETRDYSFLLSDEPAPVKVEAAAPVAGGGKSSAPDLSKESKSVSLGGAHSASKPHPHNKPSTPVSTRKPTPNKVSMKQLHGDKKGSLMPIRHPAELAKTKKSQAPERQKSPVSKDCSVKKPSSSVSKDCSVKKPLSSISKDCSVKKPLSSASKDRTVKKSFVYEDSAVKKRPSTVVVKQRHRRPDDDNDESDDSEGEKALRIIRKMFKTDRFIGRNDADVNMEANFHEILREERRSERLGRKEDQEQLRLILEEERLERMGRSSKKHKPSQIVNTQ</sequence>
<dbReference type="SMART" id="SM00784">
    <property type="entry name" value="SPT2"/>
    <property type="match status" value="1"/>
</dbReference>
<protein>
    <submittedName>
        <fullName evidence="4">Uncharacterized protein</fullName>
    </submittedName>
</protein>
<dbReference type="GO" id="GO:0006360">
    <property type="term" value="P:transcription by RNA polymerase I"/>
    <property type="evidence" value="ECO:0007669"/>
    <property type="project" value="TreeGrafter"/>
</dbReference>